<evidence type="ECO:0000256" key="1">
    <source>
        <dbReference type="SAM" id="Coils"/>
    </source>
</evidence>
<dbReference type="RefSeq" id="WP_044887806.1">
    <property type="nucleotide sequence ID" value="NZ_JYFN01000062.1"/>
</dbReference>
<feature type="coiled-coil region" evidence="1">
    <location>
        <begin position="67"/>
        <end position="94"/>
    </location>
</feature>
<evidence type="ECO:0000313" key="3">
    <source>
        <dbReference type="Proteomes" id="UP000032545"/>
    </source>
</evidence>
<evidence type="ECO:0000313" key="2">
    <source>
        <dbReference type="EMBL" id="KJE20349.1"/>
    </source>
</evidence>
<dbReference type="Proteomes" id="UP000032545">
    <property type="component" value="Unassembled WGS sequence"/>
</dbReference>
<organism evidence="2 3">
    <name type="scientific">Frankia torreyi</name>
    <dbReference type="NCBI Taxonomy" id="1856"/>
    <lineage>
        <taxon>Bacteria</taxon>
        <taxon>Bacillati</taxon>
        <taxon>Actinomycetota</taxon>
        <taxon>Actinomycetes</taxon>
        <taxon>Frankiales</taxon>
        <taxon>Frankiaceae</taxon>
        <taxon>Frankia</taxon>
    </lineage>
</organism>
<reference evidence="2 3" key="2">
    <citation type="journal article" date="2016" name="Genome Announc.">
        <title>Permanent Draft Genome Sequences for Two Variants of Frankia sp. Strain CpI1, the First Frankia Strain Isolated from Root Nodules of Comptonia peregrina.</title>
        <authorList>
            <person name="Oshone R."/>
            <person name="Hurst S.G.IV."/>
            <person name="Abebe-Akele F."/>
            <person name="Simpson S."/>
            <person name="Morris K."/>
            <person name="Thomas W.K."/>
            <person name="Tisa L.S."/>
        </authorList>
    </citation>
    <scope>NUCLEOTIDE SEQUENCE [LARGE SCALE GENOMIC DNA]</scope>
    <source>
        <strain evidence="3">CpI1-S</strain>
    </source>
</reference>
<gene>
    <name evidence="2" type="ORF">FF36_05323</name>
</gene>
<comment type="caution">
    <text evidence="2">The sequence shown here is derived from an EMBL/GenBank/DDBJ whole genome shotgun (WGS) entry which is preliminary data.</text>
</comment>
<sequence>MSTEEPLFTAAQLEPTAEELAKARARVAGRDRAGTHLIASSALCVHMPALIGALTMPYSVEFAARSIRALIAAARAVEERLDELDAELDARLAELDAQNSTATGRPSDVR</sequence>
<keyword evidence="1" id="KW-0175">Coiled coil</keyword>
<reference evidence="3" key="1">
    <citation type="submission" date="2015-02" db="EMBL/GenBank/DDBJ databases">
        <title>Draft Genome of Frankia sp. CpI1-S.</title>
        <authorList>
            <person name="Oshone R.T."/>
            <person name="Ngom M."/>
            <person name="Ghodhbane-Gtari F."/>
            <person name="Gtari M."/>
            <person name="Morris K."/>
            <person name="Thomas K."/>
            <person name="Sen A."/>
            <person name="Tisa L.S."/>
        </authorList>
    </citation>
    <scope>NUCLEOTIDE SEQUENCE [LARGE SCALE GENOMIC DNA]</scope>
    <source>
        <strain evidence="3">CpI1-S</strain>
    </source>
</reference>
<dbReference type="AlphaFoldDB" id="A0A0D8B8V6"/>
<accession>A0A0D8B8V6</accession>
<dbReference type="PATRIC" id="fig|1502723.3.peg.5734"/>
<protein>
    <submittedName>
        <fullName evidence="2">Uncharacterized protein</fullName>
    </submittedName>
</protein>
<name>A0A0D8B8V6_9ACTN</name>
<keyword evidence="3" id="KW-1185">Reference proteome</keyword>
<proteinExistence type="predicted"/>
<dbReference type="EMBL" id="JYFN01000062">
    <property type="protein sequence ID" value="KJE20349.1"/>
    <property type="molecule type" value="Genomic_DNA"/>
</dbReference>